<feature type="transmembrane region" description="Helical" evidence="1">
    <location>
        <begin position="17"/>
        <end position="38"/>
    </location>
</feature>
<keyword evidence="1" id="KW-0472">Membrane</keyword>
<proteinExistence type="predicted"/>
<name>A0A2U9P5Z6_STRAS</name>
<keyword evidence="1" id="KW-0812">Transmembrane</keyword>
<organism evidence="2 3">
    <name type="scientific">Streptomyces actuosus</name>
    <dbReference type="NCBI Taxonomy" id="1885"/>
    <lineage>
        <taxon>Bacteria</taxon>
        <taxon>Bacillati</taxon>
        <taxon>Actinomycetota</taxon>
        <taxon>Actinomycetes</taxon>
        <taxon>Kitasatosporales</taxon>
        <taxon>Streptomycetaceae</taxon>
        <taxon>Streptomyces</taxon>
    </lineage>
</organism>
<reference evidence="2 3" key="1">
    <citation type="submission" date="2018-06" db="EMBL/GenBank/DDBJ databases">
        <title>The complete genome sequence of a nosiheptide producer Streptomyces actuosus ATCC 25421: deducing the ability of producing a new class III lantibiotics.</title>
        <authorList>
            <person name="Liu W."/>
            <person name="Sun F."/>
            <person name="Hu Y."/>
        </authorList>
    </citation>
    <scope>NUCLEOTIDE SEQUENCE [LARGE SCALE GENOMIC DNA]</scope>
    <source>
        <strain evidence="2 3">ATCC 25421</strain>
    </source>
</reference>
<protein>
    <submittedName>
        <fullName evidence="2">Uncharacterized protein</fullName>
    </submittedName>
</protein>
<feature type="transmembrane region" description="Helical" evidence="1">
    <location>
        <begin position="80"/>
        <end position="101"/>
    </location>
</feature>
<dbReference type="OrthoDB" id="4331128at2"/>
<accession>A0A2U9P5Z6</accession>
<sequence>MTADHSSVDDDRGCLRVVLAVPFLLMTLIEAYFCRLALTIRPSGPWDDDAYAGITLSCVITLGMAAAVTALWAVPSVRRVVPWWCISPALLMGIVAAVQWINGG</sequence>
<evidence type="ECO:0000256" key="1">
    <source>
        <dbReference type="SAM" id="Phobius"/>
    </source>
</evidence>
<gene>
    <name evidence="2" type="ORF">DMT42_24925</name>
</gene>
<keyword evidence="1" id="KW-1133">Transmembrane helix</keyword>
<dbReference type="Proteomes" id="UP000247634">
    <property type="component" value="Chromosome"/>
</dbReference>
<keyword evidence="3" id="KW-1185">Reference proteome</keyword>
<dbReference type="RefSeq" id="WP_110630084.1">
    <property type="nucleotide sequence ID" value="NZ_CP029788.1"/>
</dbReference>
<dbReference type="AlphaFoldDB" id="A0A2U9P5Z6"/>
<feature type="transmembrane region" description="Helical" evidence="1">
    <location>
        <begin position="50"/>
        <end position="74"/>
    </location>
</feature>
<evidence type="ECO:0000313" key="3">
    <source>
        <dbReference type="Proteomes" id="UP000247634"/>
    </source>
</evidence>
<dbReference type="KEGG" id="sact:DMT42_24925"/>
<dbReference type="EMBL" id="CP029788">
    <property type="protein sequence ID" value="AWT45209.1"/>
    <property type="molecule type" value="Genomic_DNA"/>
</dbReference>
<evidence type="ECO:0000313" key="2">
    <source>
        <dbReference type="EMBL" id="AWT45209.1"/>
    </source>
</evidence>